<dbReference type="EMBL" id="JAPDDP010000006">
    <property type="protein sequence ID" value="MDA0179589.1"/>
    <property type="molecule type" value="Genomic_DNA"/>
</dbReference>
<reference evidence="3" key="1">
    <citation type="submission" date="2022-10" db="EMBL/GenBank/DDBJ databases">
        <title>The WGS of Solirubrobacter phytolaccae KCTC 29190.</title>
        <authorList>
            <person name="Jiang Z."/>
        </authorList>
    </citation>
    <scope>NUCLEOTIDE SEQUENCE</scope>
    <source>
        <strain evidence="3">KCTC 29190</strain>
    </source>
</reference>
<name>A0A9X3N774_9ACTN</name>
<accession>A0A9X3N774</accession>
<dbReference type="Pfam" id="PF08240">
    <property type="entry name" value="ADH_N"/>
    <property type="match status" value="1"/>
</dbReference>
<evidence type="ECO:0000313" key="4">
    <source>
        <dbReference type="Proteomes" id="UP001147653"/>
    </source>
</evidence>
<dbReference type="PANTHER" id="PTHR44154">
    <property type="entry name" value="QUINONE OXIDOREDUCTASE"/>
    <property type="match status" value="1"/>
</dbReference>
<dbReference type="GO" id="GO:0016491">
    <property type="term" value="F:oxidoreductase activity"/>
    <property type="evidence" value="ECO:0007669"/>
    <property type="project" value="InterPro"/>
</dbReference>
<dbReference type="Pfam" id="PF00107">
    <property type="entry name" value="ADH_zinc_N"/>
    <property type="match status" value="1"/>
</dbReference>
<feature type="domain" description="Enoyl reductase (ER)" evidence="2">
    <location>
        <begin position="10"/>
        <end position="312"/>
    </location>
</feature>
<comment type="caution">
    <text evidence="3">The sequence shown here is derived from an EMBL/GenBank/DDBJ whole genome shotgun (WGS) entry which is preliminary data.</text>
</comment>
<dbReference type="Proteomes" id="UP001147653">
    <property type="component" value="Unassembled WGS sequence"/>
</dbReference>
<organism evidence="3 4">
    <name type="scientific">Solirubrobacter phytolaccae</name>
    <dbReference type="NCBI Taxonomy" id="1404360"/>
    <lineage>
        <taxon>Bacteria</taxon>
        <taxon>Bacillati</taxon>
        <taxon>Actinomycetota</taxon>
        <taxon>Thermoleophilia</taxon>
        <taxon>Solirubrobacterales</taxon>
        <taxon>Solirubrobacteraceae</taxon>
        <taxon>Solirubrobacter</taxon>
    </lineage>
</organism>
<gene>
    <name evidence="3" type="ORF">OJ997_04720</name>
</gene>
<dbReference type="InterPro" id="IPR020843">
    <property type="entry name" value="ER"/>
</dbReference>
<evidence type="ECO:0000256" key="1">
    <source>
        <dbReference type="ARBA" id="ARBA00022857"/>
    </source>
</evidence>
<dbReference type="InterPro" id="IPR013154">
    <property type="entry name" value="ADH-like_N"/>
</dbReference>
<proteinExistence type="predicted"/>
<dbReference type="SUPFAM" id="SSF50129">
    <property type="entry name" value="GroES-like"/>
    <property type="match status" value="1"/>
</dbReference>
<dbReference type="PANTHER" id="PTHR44154:SF1">
    <property type="entry name" value="QUINONE OXIDOREDUCTASE"/>
    <property type="match status" value="1"/>
</dbReference>
<dbReference type="InterPro" id="IPR011032">
    <property type="entry name" value="GroES-like_sf"/>
</dbReference>
<dbReference type="RefSeq" id="WP_270023886.1">
    <property type="nucleotide sequence ID" value="NZ_JAPDDP010000006.1"/>
</dbReference>
<dbReference type="AlphaFoldDB" id="A0A9X3N774"/>
<dbReference type="InterPro" id="IPR051603">
    <property type="entry name" value="Zinc-ADH_QOR/CCCR"/>
</dbReference>
<dbReference type="Gene3D" id="3.40.50.720">
    <property type="entry name" value="NAD(P)-binding Rossmann-like Domain"/>
    <property type="match status" value="1"/>
</dbReference>
<dbReference type="SMART" id="SM00829">
    <property type="entry name" value="PKS_ER"/>
    <property type="match status" value="1"/>
</dbReference>
<dbReference type="InterPro" id="IPR036291">
    <property type="entry name" value="NAD(P)-bd_dom_sf"/>
</dbReference>
<dbReference type="SUPFAM" id="SSF51735">
    <property type="entry name" value="NAD(P)-binding Rossmann-fold domains"/>
    <property type="match status" value="1"/>
</dbReference>
<dbReference type="Gene3D" id="3.90.180.10">
    <property type="entry name" value="Medium-chain alcohol dehydrogenases, catalytic domain"/>
    <property type="match status" value="1"/>
</dbReference>
<protein>
    <submittedName>
        <fullName evidence="3">NADPH:quinone reductase</fullName>
    </submittedName>
</protein>
<dbReference type="InterPro" id="IPR013149">
    <property type="entry name" value="ADH-like_C"/>
</dbReference>
<keyword evidence="1" id="KW-0521">NADP</keyword>
<evidence type="ECO:0000259" key="2">
    <source>
        <dbReference type="SMART" id="SM00829"/>
    </source>
</evidence>
<keyword evidence="4" id="KW-1185">Reference proteome</keyword>
<sequence length="315" mass="32454">MIAATYSETGSSDVLTVGEIETPQPGPGEVRVKLAVAGVNPTDWKFRAGATGALNFPFQVPGQDGAGVIDAVGDGVAKAWKGERVWVYLAAWQNPYGTAAEYTVVPVEKAVPLGDATFELGASLGVPALTAYHCLFSDGPIEGKRVLVAGGAGAVGHAAIELAKWGGAEVITTVSSPEKAELASAADVIVNYREDGAAEKIGKVDRIVEVALGPNLELDLAVANDHATIVSYAADQPTAELPVRAAMTANLTLKFMLLYTIPEPAKHDAIGGVSKAVNVGALTTQPLHRFPLAETSAAHDAVEAGAVGKVVIDLQ</sequence>
<dbReference type="CDD" id="cd08253">
    <property type="entry name" value="zeta_crystallin"/>
    <property type="match status" value="1"/>
</dbReference>
<evidence type="ECO:0000313" key="3">
    <source>
        <dbReference type="EMBL" id="MDA0179589.1"/>
    </source>
</evidence>